<dbReference type="PROSITE" id="PS50835">
    <property type="entry name" value="IG_LIKE"/>
    <property type="match status" value="1"/>
</dbReference>
<dbReference type="AlphaFoldDB" id="A5PKA8"/>
<evidence type="ECO:0000259" key="6">
    <source>
        <dbReference type="PROSITE" id="PS50835"/>
    </source>
</evidence>
<dbReference type="PANTHER" id="PTHR23268:SF46">
    <property type="entry name" value="IMMUNOGLOBULIN V-SET DOMAIN-CONTAINING PROTEIN"/>
    <property type="match status" value="1"/>
</dbReference>
<dbReference type="InterPro" id="IPR013783">
    <property type="entry name" value="Ig-like_fold"/>
</dbReference>
<evidence type="ECO:0000256" key="5">
    <source>
        <dbReference type="SAM" id="SignalP"/>
    </source>
</evidence>
<dbReference type="InterPro" id="IPR003597">
    <property type="entry name" value="Ig_C1-set"/>
</dbReference>
<evidence type="ECO:0000256" key="2">
    <source>
        <dbReference type="ARBA" id="ARBA00022859"/>
    </source>
</evidence>
<dbReference type="GO" id="GO:0042101">
    <property type="term" value="C:T cell receptor complex"/>
    <property type="evidence" value="ECO:0007669"/>
    <property type="project" value="UniProtKB-ARBA"/>
</dbReference>
<dbReference type="Gene3D" id="2.60.40.10">
    <property type="entry name" value="Immunoglobulins"/>
    <property type="match status" value="2"/>
</dbReference>
<dbReference type="InterPro" id="IPR007110">
    <property type="entry name" value="Ig-like_dom"/>
</dbReference>
<keyword evidence="1 5" id="KW-0732">Signal</keyword>
<feature type="chain" id="PRO_5002687410" description="Ig-like domain-containing protein" evidence="5">
    <location>
        <begin position="19"/>
        <end position="312"/>
    </location>
</feature>
<dbReference type="CDD" id="cd05899">
    <property type="entry name" value="IgV_TCR_beta"/>
    <property type="match status" value="1"/>
</dbReference>
<dbReference type="InterPro" id="IPR003599">
    <property type="entry name" value="Ig_sub"/>
</dbReference>
<feature type="domain" description="Ig-like" evidence="6">
    <location>
        <begin position="143"/>
        <end position="253"/>
    </location>
</feature>
<dbReference type="EMBL" id="BC142420">
    <property type="protein sequence ID" value="AAI42421.1"/>
    <property type="molecule type" value="mRNA"/>
</dbReference>
<evidence type="ECO:0000256" key="4">
    <source>
        <dbReference type="SAM" id="Phobius"/>
    </source>
</evidence>
<organism evidence="7">
    <name type="scientific">Bos taurus</name>
    <name type="common">Bovine</name>
    <dbReference type="NCBI Taxonomy" id="9913"/>
    <lineage>
        <taxon>Eukaryota</taxon>
        <taxon>Metazoa</taxon>
        <taxon>Chordata</taxon>
        <taxon>Craniata</taxon>
        <taxon>Vertebrata</taxon>
        <taxon>Euteleostomi</taxon>
        <taxon>Mammalia</taxon>
        <taxon>Eutheria</taxon>
        <taxon>Laurasiatheria</taxon>
        <taxon>Artiodactyla</taxon>
        <taxon>Ruminantia</taxon>
        <taxon>Pecora</taxon>
        <taxon>Bovidae</taxon>
        <taxon>Bovinae</taxon>
        <taxon>Bos</taxon>
    </lineage>
</organism>
<dbReference type="PANTHER" id="PTHR23268">
    <property type="entry name" value="T-CELL RECEPTOR BETA CHAIN"/>
    <property type="match status" value="1"/>
</dbReference>
<dbReference type="InterPro" id="IPR013106">
    <property type="entry name" value="Ig_V-set"/>
</dbReference>
<feature type="signal peptide" evidence="5">
    <location>
        <begin position="1"/>
        <end position="18"/>
    </location>
</feature>
<dbReference type="Pfam" id="PF07686">
    <property type="entry name" value="V-set"/>
    <property type="match status" value="1"/>
</dbReference>
<accession>A5PKA8</accession>
<evidence type="ECO:0000256" key="3">
    <source>
        <dbReference type="ARBA" id="ARBA00023180"/>
    </source>
</evidence>
<keyword evidence="4" id="KW-0812">Transmembrane</keyword>
<evidence type="ECO:0000256" key="1">
    <source>
        <dbReference type="ARBA" id="ARBA00022729"/>
    </source>
</evidence>
<keyword evidence="2" id="KW-0391">Immunity</keyword>
<dbReference type="Pfam" id="PF07654">
    <property type="entry name" value="C1-set"/>
    <property type="match status" value="1"/>
</dbReference>
<dbReference type="SMART" id="SM00409">
    <property type="entry name" value="IG"/>
    <property type="match status" value="1"/>
</dbReference>
<proteinExistence type="evidence at transcript level"/>
<feature type="transmembrane region" description="Helical" evidence="4">
    <location>
        <begin position="282"/>
        <end position="307"/>
    </location>
</feature>
<evidence type="ECO:0000313" key="7">
    <source>
        <dbReference type="EMBL" id="AAI42421.1"/>
    </source>
</evidence>
<dbReference type="InterPro" id="IPR050413">
    <property type="entry name" value="TCR_beta_variable"/>
</dbReference>
<dbReference type="CDD" id="cd05769">
    <property type="entry name" value="IgC1_TCR_beta"/>
    <property type="match status" value="1"/>
</dbReference>
<dbReference type="SMART" id="SM00407">
    <property type="entry name" value="IGc1"/>
    <property type="match status" value="1"/>
</dbReference>
<dbReference type="SUPFAM" id="SSF48726">
    <property type="entry name" value="Immunoglobulin"/>
    <property type="match status" value="2"/>
</dbReference>
<dbReference type="FunFam" id="2.60.40.10:FF:001090">
    <property type="entry name" value="T cell receptor beta constant 1"/>
    <property type="match status" value="1"/>
</dbReference>
<reference evidence="7" key="1">
    <citation type="submission" date="2007-06" db="EMBL/GenBank/DDBJ databases">
        <authorList>
            <person name="Moore S."/>
            <person name="Alexander L."/>
            <person name="Brownstein M."/>
            <person name="Guan L."/>
            <person name="Lobo S."/>
            <person name="Meng Y."/>
            <person name="Tanaguchi M."/>
            <person name="Wang Z."/>
            <person name="Yu J."/>
            <person name="Prange C."/>
            <person name="Schreiber K."/>
            <person name="Shenmen C."/>
            <person name="Wagner L."/>
            <person name="Bala M."/>
            <person name="Barbazuk S."/>
            <person name="Barber S."/>
            <person name="Babakaiff R."/>
            <person name="Beland J."/>
            <person name="Chun E."/>
            <person name="Del Rio L."/>
            <person name="Gibson S."/>
            <person name="Hanson R."/>
            <person name="Kirkpatrick R."/>
            <person name="Liu J."/>
            <person name="Matsuo C."/>
            <person name="Mayo M."/>
            <person name="Santos R.R."/>
            <person name="Stott J."/>
            <person name="Tsai M."/>
            <person name="Wong D."/>
            <person name="Siddiqui A."/>
            <person name="Holt R."/>
            <person name="Jones S.J."/>
            <person name="Marra M.A."/>
        </authorList>
    </citation>
    <scope>NUCLEOTIDE SEQUENCE</scope>
    <source>
        <strain evidence="7">Hereford</strain>
        <tissue evidence="7">Thymus</tissue>
    </source>
</reference>
<name>A5PKA8_BOVIN</name>
<keyword evidence="4" id="KW-0472">Membrane</keyword>
<dbReference type="GO" id="GO:0002376">
    <property type="term" value="P:immune system process"/>
    <property type="evidence" value="ECO:0007669"/>
    <property type="project" value="UniProtKB-KW"/>
</dbReference>
<keyword evidence="4" id="KW-1133">Transmembrane helix</keyword>
<sequence length="312" mass="34912">MSLSLLCWVALFLWGAGSMDTEVTQSPGHLVKGKDQKAKMDCVPIKGHVHVYWYHKKPEGAFEFLVYLWNGKVTEDTAMFKQRFSAECPQNSPCSLEINSTEAADSALYFCASSLMTAGHGELHFGPGTRLSVLDDLSRVHPPKVAVFEPSEAEISRTQKATLVCLATGFYPDHVELTWWVNRKQVTTGVSTDPEPYKEDPARDDSRYCLSSRLRVTAAFWHNPRNHFRCQVQFHGLTDQDQWEEQNRTKPITQNISAEAWGRADCGVTSASYQQGVLSATLLYEILLGKATLYAVLVSALVLMAMVKKKDS</sequence>
<dbReference type="InterPro" id="IPR036179">
    <property type="entry name" value="Ig-like_dom_sf"/>
</dbReference>
<keyword evidence="3" id="KW-0325">Glycoprotein</keyword>
<protein>
    <recommendedName>
        <fullName evidence="6">Ig-like domain-containing protein</fullName>
    </recommendedName>
</protein>